<dbReference type="STRING" id="1385514.N782_01580"/>
<dbReference type="OrthoDB" id="2691890at2"/>
<dbReference type="Pfam" id="PF14178">
    <property type="entry name" value="YppF"/>
    <property type="match status" value="1"/>
</dbReference>
<dbReference type="InterPro" id="IPR025553">
    <property type="entry name" value="YppF"/>
</dbReference>
<proteinExistence type="predicted"/>
<reference evidence="1 2" key="1">
    <citation type="journal article" date="2015" name="Stand. Genomic Sci.">
        <title>High quality draft genome sequence of the moderately halophilic bacterium Pontibacillus yanchengensis Y32(T) and comparison among Pontibacillus genomes.</title>
        <authorList>
            <person name="Huang J."/>
            <person name="Qiao Z.X."/>
            <person name="Tang J.W."/>
            <person name="Wang G."/>
        </authorList>
    </citation>
    <scope>NUCLEOTIDE SEQUENCE [LARGE SCALE GENOMIC DNA]</scope>
    <source>
        <strain evidence="1 2">Y32</strain>
    </source>
</reference>
<keyword evidence="2" id="KW-1185">Reference proteome</keyword>
<evidence type="ECO:0008006" key="3">
    <source>
        <dbReference type="Google" id="ProtNLM"/>
    </source>
</evidence>
<name>A0A0A2T6G3_9BACI</name>
<dbReference type="Proteomes" id="UP000030147">
    <property type="component" value="Unassembled WGS sequence"/>
</dbReference>
<protein>
    <recommendedName>
        <fullName evidence="3">YppF-like protein</fullName>
    </recommendedName>
</protein>
<gene>
    <name evidence="1" type="ORF">N782_01580</name>
</gene>
<dbReference type="EMBL" id="AVBF01000084">
    <property type="protein sequence ID" value="KGP71099.1"/>
    <property type="molecule type" value="Genomic_DNA"/>
</dbReference>
<dbReference type="RefSeq" id="WP_036823901.1">
    <property type="nucleotide sequence ID" value="NZ_AVBF01000084.1"/>
</dbReference>
<organism evidence="1 2">
    <name type="scientific">Pontibacillus yanchengensis Y32</name>
    <dbReference type="NCBI Taxonomy" id="1385514"/>
    <lineage>
        <taxon>Bacteria</taxon>
        <taxon>Bacillati</taxon>
        <taxon>Bacillota</taxon>
        <taxon>Bacilli</taxon>
        <taxon>Bacillales</taxon>
        <taxon>Bacillaceae</taxon>
        <taxon>Pontibacillus</taxon>
    </lineage>
</organism>
<evidence type="ECO:0000313" key="1">
    <source>
        <dbReference type="EMBL" id="KGP71099.1"/>
    </source>
</evidence>
<accession>A0A0A2T6G3</accession>
<evidence type="ECO:0000313" key="2">
    <source>
        <dbReference type="Proteomes" id="UP000030147"/>
    </source>
</evidence>
<dbReference type="AlphaFoldDB" id="A0A0A2T6G3"/>
<sequence>MRLLELSHAYKQEKGHEPETVDQLLDFCQQLYIKGEIDYPSYRSLFQSLHEKGAESSHSETELV</sequence>
<comment type="caution">
    <text evidence="1">The sequence shown here is derived from an EMBL/GenBank/DDBJ whole genome shotgun (WGS) entry which is preliminary data.</text>
</comment>
<dbReference type="eggNOG" id="ENOG5033HP5">
    <property type="taxonomic scope" value="Bacteria"/>
</dbReference>